<dbReference type="InterPro" id="IPR027417">
    <property type="entry name" value="P-loop_NTPase"/>
</dbReference>
<evidence type="ECO:0000256" key="14">
    <source>
        <dbReference type="RuleBase" id="RU004347"/>
    </source>
</evidence>
<organism evidence="16 17">
    <name type="scientific">Autumnicola psychrophila</name>
    <dbReference type="NCBI Taxonomy" id="3075592"/>
    <lineage>
        <taxon>Bacteria</taxon>
        <taxon>Pseudomonadati</taxon>
        <taxon>Bacteroidota</taxon>
        <taxon>Flavobacteriia</taxon>
        <taxon>Flavobacteriales</taxon>
        <taxon>Flavobacteriaceae</taxon>
        <taxon>Autumnicola</taxon>
    </lineage>
</organism>
<keyword evidence="9 13" id="KW-0067">ATP-binding</keyword>
<feature type="domain" description="APS kinase" evidence="15">
    <location>
        <begin position="24"/>
        <end position="173"/>
    </location>
</feature>
<dbReference type="InterPro" id="IPR002891">
    <property type="entry name" value="APS"/>
</dbReference>
<evidence type="ECO:0000313" key="16">
    <source>
        <dbReference type="EMBL" id="MDT0686591.1"/>
    </source>
</evidence>
<evidence type="ECO:0000256" key="1">
    <source>
        <dbReference type="ARBA" id="ARBA00001823"/>
    </source>
</evidence>
<evidence type="ECO:0000256" key="12">
    <source>
        <dbReference type="ARBA" id="ARBA00031464"/>
    </source>
</evidence>
<dbReference type="Gene3D" id="3.40.50.300">
    <property type="entry name" value="P-loop containing nucleotide triphosphate hydrolases"/>
    <property type="match status" value="1"/>
</dbReference>
<proteinExistence type="inferred from homology"/>
<evidence type="ECO:0000256" key="6">
    <source>
        <dbReference type="ARBA" id="ARBA00022679"/>
    </source>
</evidence>
<name>A0ABU3DS92_9FLAO</name>
<dbReference type="Proteomes" id="UP001253848">
    <property type="component" value="Unassembled WGS sequence"/>
</dbReference>
<dbReference type="CDD" id="cd02027">
    <property type="entry name" value="APSK"/>
    <property type="match status" value="1"/>
</dbReference>
<evidence type="ECO:0000256" key="10">
    <source>
        <dbReference type="ARBA" id="ARBA00029724"/>
    </source>
</evidence>
<evidence type="ECO:0000313" key="17">
    <source>
        <dbReference type="Proteomes" id="UP001253848"/>
    </source>
</evidence>
<gene>
    <name evidence="13 16" type="primary">cysC</name>
    <name evidence="16" type="ORF">RM541_09440</name>
</gene>
<dbReference type="EC" id="2.7.1.25" evidence="5 13"/>
<comment type="similarity">
    <text evidence="4 13 14">Belongs to the APS kinase family.</text>
</comment>
<evidence type="ECO:0000256" key="11">
    <source>
        <dbReference type="ARBA" id="ARBA00031393"/>
    </source>
</evidence>
<dbReference type="NCBIfam" id="TIGR00455">
    <property type="entry name" value="apsK"/>
    <property type="match status" value="1"/>
</dbReference>
<protein>
    <recommendedName>
        <fullName evidence="5 13">Adenylyl-sulfate kinase</fullName>
        <ecNumber evidence="5 13">2.7.1.25</ecNumber>
    </recommendedName>
    <alternativeName>
        <fullName evidence="11 13">APS kinase</fullName>
    </alternativeName>
    <alternativeName>
        <fullName evidence="12 13">ATP adenosine-5'-phosphosulfate 3'-phosphotransferase</fullName>
    </alternativeName>
    <alternativeName>
        <fullName evidence="10 13">Adenosine-5'-phosphosulfate kinase</fullName>
    </alternativeName>
</protein>
<sequence>MKNIIQHSFNINKADRNKMNDHLSFVIWFTGLSGSGKSTLANLVEKELFNQNIRTFALDGDNIRSGINKDLQFTPEEREENLRRVAEISKLFINSGNVVIASFISPLRKDREYVKKIIGEENFIEVFVNTSLQECERRDVKGLYDKARKGEIKNFTGIDAPYEAPEAPDFEVKTELEDLEKAVKRIVGQLQKKLEI</sequence>
<evidence type="ECO:0000256" key="2">
    <source>
        <dbReference type="ARBA" id="ARBA00002632"/>
    </source>
</evidence>
<evidence type="ECO:0000256" key="4">
    <source>
        <dbReference type="ARBA" id="ARBA00007008"/>
    </source>
</evidence>
<reference evidence="16 17" key="1">
    <citation type="submission" date="2023-09" db="EMBL/GenBank/DDBJ databases">
        <authorList>
            <person name="Rey-Velasco X."/>
        </authorList>
    </citation>
    <scope>NUCLEOTIDE SEQUENCE [LARGE SCALE GENOMIC DNA]</scope>
    <source>
        <strain evidence="16 17">F225</strain>
    </source>
</reference>
<dbReference type="Pfam" id="PF01583">
    <property type="entry name" value="APS_kinase"/>
    <property type="match status" value="1"/>
</dbReference>
<evidence type="ECO:0000256" key="8">
    <source>
        <dbReference type="ARBA" id="ARBA00022777"/>
    </source>
</evidence>
<dbReference type="RefSeq" id="WP_311499915.1">
    <property type="nucleotide sequence ID" value="NZ_JAVRHN010000006.1"/>
</dbReference>
<evidence type="ECO:0000256" key="7">
    <source>
        <dbReference type="ARBA" id="ARBA00022741"/>
    </source>
</evidence>
<comment type="function">
    <text evidence="2 13 14">Catalyzes the synthesis of activated sulfate.</text>
</comment>
<keyword evidence="7 13" id="KW-0547">Nucleotide-binding</keyword>
<comment type="pathway">
    <text evidence="3 13 14">Sulfur metabolism; hydrogen sulfide biosynthesis; sulfite from sulfate: step 2/3.</text>
</comment>
<keyword evidence="17" id="KW-1185">Reference proteome</keyword>
<dbReference type="HAMAP" id="MF_00065">
    <property type="entry name" value="Adenylyl_sulf_kinase"/>
    <property type="match status" value="1"/>
</dbReference>
<accession>A0ABU3DS92</accession>
<comment type="caution">
    <text evidence="16">The sequence shown here is derived from an EMBL/GenBank/DDBJ whole genome shotgun (WGS) entry which is preliminary data.</text>
</comment>
<dbReference type="GO" id="GO:0004020">
    <property type="term" value="F:adenylylsulfate kinase activity"/>
    <property type="evidence" value="ECO:0007669"/>
    <property type="project" value="UniProtKB-EC"/>
</dbReference>
<feature type="active site" description="Phosphoserine intermediate" evidence="13">
    <location>
        <position position="105"/>
    </location>
</feature>
<evidence type="ECO:0000256" key="5">
    <source>
        <dbReference type="ARBA" id="ARBA00012121"/>
    </source>
</evidence>
<dbReference type="InterPro" id="IPR059117">
    <property type="entry name" value="APS_kinase_dom"/>
</dbReference>
<dbReference type="NCBIfam" id="NF003013">
    <property type="entry name" value="PRK03846.1"/>
    <property type="match status" value="1"/>
</dbReference>
<evidence type="ECO:0000259" key="15">
    <source>
        <dbReference type="Pfam" id="PF01583"/>
    </source>
</evidence>
<dbReference type="SUPFAM" id="SSF52540">
    <property type="entry name" value="P-loop containing nucleoside triphosphate hydrolases"/>
    <property type="match status" value="1"/>
</dbReference>
<dbReference type="PANTHER" id="PTHR11055">
    <property type="entry name" value="BIFUNCTIONAL 3'-PHOSPHOADENOSINE 5'-PHOSPHOSULFATE SYNTHASE"/>
    <property type="match status" value="1"/>
</dbReference>
<comment type="catalytic activity">
    <reaction evidence="1 13 14">
        <text>adenosine 5'-phosphosulfate + ATP = 3'-phosphoadenylyl sulfate + ADP + H(+)</text>
        <dbReference type="Rhea" id="RHEA:24152"/>
        <dbReference type="ChEBI" id="CHEBI:15378"/>
        <dbReference type="ChEBI" id="CHEBI:30616"/>
        <dbReference type="ChEBI" id="CHEBI:58243"/>
        <dbReference type="ChEBI" id="CHEBI:58339"/>
        <dbReference type="ChEBI" id="CHEBI:456216"/>
        <dbReference type="EC" id="2.7.1.25"/>
    </reaction>
</comment>
<dbReference type="EMBL" id="JAVRHN010000006">
    <property type="protein sequence ID" value="MDT0686591.1"/>
    <property type="molecule type" value="Genomic_DNA"/>
</dbReference>
<keyword evidence="8 13" id="KW-0418">Kinase</keyword>
<keyword evidence="6 13" id="KW-0808">Transferase</keyword>
<feature type="binding site" evidence="13">
    <location>
        <begin position="31"/>
        <end position="38"/>
    </location>
    <ligand>
        <name>ATP</name>
        <dbReference type="ChEBI" id="CHEBI:30616"/>
    </ligand>
</feature>
<evidence type="ECO:0000256" key="3">
    <source>
        <dbReference type="ARBA" id="ARBA00004806"/>
    </source>
</evidence>
<evidence type="ECO:0000256" key="13">
    <source>
        <dbReference type="HAMAP-Rule" id="MF_00065"/>
    </source>
</evidence>
<evidence type="ECO:0000256" key="9">
    <source>
        <dbReference type="ARBA" id="ARBA00022840"/>
    </source>
</evidence>
<dbReference type="PANTHER" id="PTHR11055:SF1">
    <property type="entry name" value="PAPS SYNTHETASE, ISOFORM D"/>
    <property type="match status" value="1"/>
</dbReference>
<keyword evidence="13" id="KW-0597">Phosphoprotein</keyword>